<comment type="similarity">
    <text evidence="2">Belongs to the peptidase M43B family.</text>
</comment>
<dbReference type="InterPro" id="IPR024079">
    <property type="entry name" value="MetalloPept_cat_dom_sf"/>
</dbReference>
<dbReference type="EMBL" id="CP003003">
    <property type="protein sequence ID" value="AEO57130.1"/>
    <property type="molecule type" value="Genomic_DNA"/>
</dbReference>
<dbReference type="AlphaFoldDB" id="G2Q8Y5"/>
<evidence type="ECO:0000256" key="5">
    <source>
        <dbReference type="ARBA" id="ARBA00022729"/>
    </source>
</evidence>
<evidence type="ECO:0000256" key="10">
    <source>
        <dbReference type="SAM" id="SignalP"/>
    </source>
</evidence>
<dbReference type="VEuPathDB" id="FungiDB:MYCTH_78093"/>
<dbReference type="Gene3D" id="3.40.390.10">
    <property type="entry name" value="Collagenase (Catalytic Domain)"/>
    <property type="match status" value="1"/>
</dbReference>
<comment type="function">
    <text evidence="1">Secreted metalloproteinase that allows assimilation of proteinaceous substrates.</text>
</comment>
<dbReference type="InParanoid" id="G2Q8Y5"/>
<keyword evidence="9" id="KW-1015">Disulfide bond</keyword>
<sequence>MRFTPLALAAAAVHGVVAAPPRETRPAPVQQREFACGAPEPDAEHIKISQQFAAQEAEFLASGNLTAQATITVDVYFHVVATSTSLSGGYIPDSQLDAQLQVLNTAYAPYGFQFVHKGTTRTVNANWADDTKGYEMTMKRSLRQGSYSALNLYFLYEMGDNLGYCYFPEAGGATAGSTARIRDGCTILYSTVPGGSATNYNLGHTATHETGHWFGLYHTFQGGCSGNGDYVDDTPAQASPSSGCPVGRDSCPNNPGLDPIHNYMDYSIDSCYEEFTAGQQARMLSFWNTYRAGK</sequence>
<dbReference type="PANTHER" id="PTHR47466">
    <property type="match status" value="1"/>
</dbReference>
<dbReference type="InterPro" id="IPR008754">
    <property type="entry name" value="Peptidase_M43"/>
</dbReference>
<feature type="domain" description="Peptidase M43 pregnancy-associated plasma-A" evidence="11">
    <location>
        <begin position="160"/>
        <end position="285"/>
    </location>
</feature>
<dbReference type="GO" id="GO:0006508">
    <property type="term" value="P:proteolysis"/>
    <property type="evidence" value="ECO:0007669"/>
    <property type="project" value="UniProtKB-KW"/>
</dbReference>
<dbReference type="KEGG" id="mtm:MYCTH_78093"/>
<evidence type="ECO:0000256" key="2">
    <source>
        <dbReference type="ARBA" id="ARBA00008721"/>
    </source>
</evidence>
<dbReference type="GO" id="GO:0008237">
    <property type="term" value="F:metallopeptidase activity"/>
    <property type="evidence" value="ECO:0007669"/>
    <property type="project" value="UniProtKB-KW"/>
</dbReference>
<dbReference type="OrthoDB" id="536211at2759"/>
<dbReference type="PANTHER" id="PTHR47466:SF1">
    <property type="entry name" value="METALLOPROTEASE MEP1 (AFU_ORTHOLOGUE AFUA_1G07730)-RELATED"/>
    <property type="match status" value="1"/>
</dbReference>
<evidence type="ECO:0000256" key="8">
    <source>
        <dbReference type="ARBA" id="ARBA00023049"/>
    </source>
</evidence>
<dbReference type="Proteomes" id="UP000007322">
    <property type="component" value="Chromosome 2"/>
</dbReference>
<evidence type="ECO:0000259" key="11">
    <source>
        <dbReference type="Pfam" id="PF05572"/>
    </source>
</evidence>
<evidence type="ECO:0000256" key="4">
    <source>
        <dbReference type="ARBA" id="ARBA00022723"/>
    </source>
</evidence>
<keyword evidence="7" id="KW-0862">Zinc</keyword>
<evidence type="ECO:0000313" key="12">
    <source>
        <dbReference type="EMBL" id="AEO57130.1"/>
    </source>
</evidence>
<dbReference type="HOGENOM" id="CLU_048726_0_0_1"/>
<evidence type="ECO:0000313" key="13">
    <source>
        <dbReference type="Proteomes" id="UP000007322"/>
    </source>
</evidence>
<dbReference type="RefSeq" id="XP_003662375.1">
    <property type="nucleotide sequence ID" value="XM_003662327.1"/>
</dbReference>
<feature type="signal peptide" evidence="10">
    <location>
        <begin position="1"/>
        <end position="18"/>
    </location>
</feature>
<dbReference type="SUPFAM" id="SSF55486">
    <property type="entry name" value="Metalloproteases ('zincins'), catalytic domain"/>
    <property type="match status" value="1"/>
</dbReference>
<reference evidence="12 13" key="1">
    <citation type="journal article" date="2011" name="Nat. Biotechnol.">
        <title>Comparative genomic analysis of the thermophilic biomass-degrading fungi Myceliophthora thermophila and Thielavia terrestris.</title>
        <authorList>
            <person name="Berka R.M."/>
            <person name="Grigoriev I.V."/>
            <person name="Otillar R."/>
            <person name="Salamov A."/>
            <person name="Grimwood J."/>
            <person name="Reid I."/>
            <person name="Ishmael N."/>
            <person name="John T."/>
            <person name="Darmond C."/>
            <person name="Moisan M.-C."/>
            <person name="Henrissat B."/>
            <person name="Coutinho P.M."/>
            <person name="Lombard V."/>
            <person name="Natvig D.O."/>
            <person name="Lindquist E."/>
            <person name="Schmutz J."/>
            <person name="Lucas S."/>
            <person name="Harris P."/>
            <person name="Powlowski J."/>
            <person name="Bellemare A."/>
            <person name="Taylor D."/>
            <person name="Butler G."/>
            <person name="de Vries R.P."/>
            <person name="Allijn I.E."/>
            <person name="van den Brink J."/>
            <person name="Ushinsky S."/>
            <person name="Storms R."/>
            <person name="Powell A.J."/>
            <person name="Paulsen I.T."/>
            <person name="Elbourne L.D.H."/>
            <person name="Baker S.E."/>
            <person name="Magnuson J."/>
            <person name="LaBoissiere S."/>
            <person name="Clutterbuck A.J."/>
            <person name="Martinez D."/>
            <person name="Wogulis M."/>
            <person name="de Leon A.L."/>
            <person name="Rey M.W."/>
            <person name="Tsang A."/>
        </authorList>
    </citation>
    <scope>NUCLEOTIDE SEQUENCE [LARGE SCALE GENOMIC DNA]</scope>
    <source>
        <strain evidence="13">ATCC 42464 / BCRC 31852 / DSM 1799</strain>
    </source>
</reference>
<dbReference type="Pfam" id="PF05572">
    <property type="entry name" value="Peptidase_M43"/>
    <property type="match status" value="1"/>
</dbReference>
<dbReference type="MEROPS" id="M43.008"/>
<evidence type="ECO:0000256" key="1">
    <source>
        <dbReference type="ARBA" id="ARBA00003174"/>
    </source>
</evidence>
<keyword evidence="4" id="KW-0479">Metal-binding</keyword>
<keyword evidence="6" id="KW-0378">Hydrolase</keyword>
<dbReference type="eggNOG" id="ENOG502RYKG">
    <property type="taxonomic scope" value="Eukaryota"/>
</dbReference>
<dbReference type="GO" id="GO:0046872">
    <property type="term" value="F:metal ion binding"/>
    <property type="evidence" value="ECO:0007669"/>
    <property type="project" value="UniProtKB-KW"/>
</dbReference>
<accession>G2Q8Y5</accession>
<keyword evidence="8 12" id="KW-0482">Metalloprotease</keyword>
<name>G2Q8Y5_THET4</name>
<gene>
    <name evidence="12" type="ORF">MYCTH_78093</name>
</gene>
<feature type="chain" id="PRO_5003436042" evidence="10">
    <location>
        <begin position="19"/>
        <end position="294"/>
    </location>
</feature>
<evidence type="ECO:0000256" key="6">
    <source>
        <dbReference type="ARBA" id="ARBA00022801"/>
    </source>
</evidence>
<dbReference type="CDD" id="cd04275">
    <property type="entry name" value="ZnMc_pappalysin_like"/>
    <property type="match status" value="1"/>
</dbReference>
<evidence type="ECO:0000256" key="9">
    <source>
        <dbReference type="ARBA" id="ARBA00023157"/>
    </source>
</evidence>
<keyword evidence="5 10" id="KW-0732">Signal</keyword>
<proteinExistence type="inferred from homology"/>
<organism evidence="12 13">
    <name type="scientific">Thermothelomyces thermophilus (strain ATCC 42464 / BCRC 31852 / DSM 1799)</name>
    <name type="common">Sporotrichum thermophile</name>
    <dbReference type="NCBI Taxonomy" id="573729"/>
    <lineage>
        <taxon>Eukaryota</taxon>
        <taxon>Fungi</taxon>
        <taxon>Dikarya</taxon>
        <taxon>Ascomycota</taxon>
        <taxon>Pezizomycotina</taxon>
        <taxon>Sordariomycetes</taxon>
        <taxon>Sordariomycetidae</taxon>
        <taxon>Sordariales</taxon>
        <taxon>Chaetomiaceae</taxon>
        <taxon>Thermothelomyces</taxon>
    </lineage>
</organism>
<keyword evidence="3 12" id="KW-0645">Protease</keyword>
<evidence type="ECO:0000256" key="3">
    <source>
        <dbReference type="ARBA" id="ARBA00022670"/>
    </source>
</evidence>
<keyword evidence="13" id="KW-1185">Reference proteome</keyword>
<evidence type="ECO:0000256" key="7">
    <source>
        <dbReference type="ARBA" id="ARBA00022833"/>
    </source>
</evidence>
<dbReference type="GeneID" id="11512428"/>
<dbReference type="OMA" id="WGTNDAM"/>
<protein>
    <submittedName>
        <fullName evidence="12">Metalloprotease</fullName>
    </submittedName>
</protein>